<reference evidence="1 2" key="1">
    <citation type="journal article" date="2019" name="Nat. Ecol. Evol.">
        <title>Megaphylogeny resolves global patterns of mushroom evolution.</title>
        <authorList>
            <person name="Varga T."/>
            <person name="Krizsan K."/>
            <person name="Foldi C."/>
            <person name="Dima B."/>
            <person name="Sanchez-Garcia M."/>
            <person name="Sanchez-Ramirez S."/>
            <person name="Szollosi G.J."/>
            <person name="Szarkandi J.G."/>
            <person name="Papp V."/>
            <person name="Albert L."/>
            <person name="Andreopoulos W."/>
            <person name="Angelini C."/>
            <person name="Antonin V."/>
            <person name="Barry K.W."/>
            <person name="Bougher N.L."/>
            <person name="Buchanan P."/>
            <person name="Buyck B."/>
            <person name="Bense V."/>
            <person name="Catcheside P."/>
            <person name="Chovatia M."/>
            <person name="Cooper J."/>
            <person name="Damon W."/>
            <person name="Desjardin D."/>
            <person name="Finy P."/>
            <person name="Geml J."/>
            <person name="Haridas S."/>
            <person name="Hughes K."/>
            <person name="Justo A."/>
            <person name="Karasinski D."/>
            <person name="Kautmanova I."/>
            <person name="Kiss B."/>
            <person name="Kocsube S."/>
            <person name="Kotiranta H."/>
            <person name="LaButti K.M."/>
            <person name="Lechner B.E."/>
            <person name="Liimatainen K."/>
            <person name="Lipzen A."/>
            <person name="Lukacs Z."/>
            <person name="Mihaltcheva S."/>
            <person name="Morgado L.N."/>
            <person name="Niskanen T."/>
            <person name="Noordeloos M.E."/>
            <person name="Ohm R.A."/>
            <person name="Ortiz-Santana B."/>
            <person name="Ovrebo C."/>
            <person name="Racz N."/>
            <person name="Riley R."/>
            <person name="Savchenko A."/>
            <person name="Shiryaev A."/>
            <person name="Soop K."/>
            <person name="Spirin V."/>
            <person name="Szebenyi C."/>
            <person name="Tomsovsky M."/>
            <person name="Tulloss R.E."/>
            <person name="Uehling J."/>
            <person name="Grigoriev I.V."/>
            <person name="Vagvolgyi C."/>
            <person name="Papp T."/>
            <person name="Martin F.M."/>
            <person name="Miettinen O."/>
            <person name="Hibbett D.S."/>
            <person name="Nagy L.G."/>
        </authorList>
    </citation>
    <scope>NUCLEOTIDE SEQUENCE [LARGE SCALE GENOMIC DNA]</scope>
    <source>
        <strain evidence="1 2">NL-1719</strain>
    </source>
</reference>
<evidence type="ECO:0000313" key="1">
    <source>
        <dbReference type="EMBL" id="TFK74040.1"/>
    </source>
</evidence>
<gene>
    <name evidence="1" type="ORF">BDN72DRAFT_915854</name>
</gene>
<dbReference type="Proteomes" id="UP000308600">
    <property type="component" value="Unassembled WGS sequence"/>
</dbReference>
<keyword evidence="2" id="KW-1185">Reference proteome</keyword>
<organism evidence="1 2">
    <name type="scientific">Pluteus cervinus</name>
    <dbReference type="NCBI Taxonomy" id="181527"/>
    <lineage>
        <taxon>Eukaryota</taxon>
        <taxon>Fungi</taxon>
        <taxon>Dikarya</taxon>
        <taxon>Basidiomycota</taxon>
        <taxon>Agaricomycotina</taxon>
        <taxon>Agaricomycetes</taxon>
        <taxon>Agaricomycetidae</taxon>
        <taxon>Agaricales</taxon>
        <taxon>Pluteineae</taxon>
        <taxon>Pluteaceae</taxon>
        <taxon>Pluteus</taxon>
    </lineage>
</organism>
<name>A0ACD3B868_9AGAR</name>
<keyword evidence="1" id="KW-0378">Hydrolase</keyword>
<accession>A0ACD3B868</accession>
<sequence length="1712" mass="191652">MGYDRYNVDLVGDYAGSEFFLVDGNALLRHAFSNPRLDFSQGFQLLHAVYLVERFLSACTHRRCNFSVVFLDEFKQSCVPQLAQSERYLLAREVVIKHLLNMPGGQDLAQVFPTFDDLHFRAYLDRTRPLFIMCHYEHHPDRNGTSSSDGDVSQSPGEDRCSERWMNLGFNLALIDTVEIRENKHFTIKLDDLHEPNQYPHTPEEGFQLHIPLQSARDTLSVTVVAHLLRHQPSQEIIDFARVFLLHTALQSTILFSHRRLQPINSPPPAAVAFLQEVVLTSTRFLTSPHASFKDKTNDIADYVDGTLFFNLFYDDLSLLPGTSTKFSELAKAVHAITQISLDLPSNVSLVEDSDPSLPVIRGNSTSSDFPQLLPFQNVIFDPYLQDVKIPSDVLLSLKPSDDSKAVYRERYHWHNSNKPLISKAPRTPGRKPVHRTGKGNQGMTSYEKRLAGRAHKSNQVYLSIMYRYAASLTGSVDGALDARTIVVEDSPPPKEKHSGKKVADKQKAAGPSKKVKPGSKSADVIRQENQAKKAEAVTQKLVRAWTTFCQNPGGNDERMLDYLDDWMLKNKPRGSLDAAALDAWHFIEVEARLYKVRLLQRIWAGLIYDGKRESGYPCVAQLFDEMKKILKSPGLTRKVYKIIRGVFKGLKIEIPPVSSPDSLPKQKINGVFGDWDGSSGLSTQLDTSSEEFQLMHCGPLMDRDMDSAPDSRVPFEPDGWQRKVLDEIDRNNSIFVVAPTSAGKTFIAFYAMEKVLKADDEGVLVYVAPTKALVNQIAAEVISRFSKSYKHPGKTAWAIHTRDYRVNNPTTCQILVTVPHILQIMLLSPSNATTWAPKVKRIIFDEVHSIGNADDGLVWEQLLLMAPCPIIALSATVGNPDEFSAWLDTTQGSQGTGFKAIYHPHRYSDLRKYIYVSRPLKKSTVALDTQVPKFASLETCPDAKYIHPLISVNVNTQELPPDLTFEARDCLLVYHAMREAANAEWPLDESVDLDAVFGTEGRVIKKVDIVKWEVSLKRQLHTWLQDRNSPFRKVVEILKAHQGASGTYKPLKLKPDESAEAHLHETILPLLQSLHSSNALPAIVFQYNRAVCERLCHTLCRQLSTAEARFKSTDAAFLRRVDELERRSRAKPQKVVHQAGGDKATAARESAEDRFDAANMFDPADYLAEYSFADFRKYTKEELQQDCASLTRWGIPKDLVTALKRGIGVHHSGMNRKYRQLVEMLFRKGFLRVIIATGTLALGINMPTKTSVFSGDSVFLTALNYRQAAGRAGRRGFDNLGNVVFHGISESQVFRLMSSKLPSLLGHFPISVSLILRSFILLHNSDDSEYAKRTIDSLLKQNRLILGGSTYRHQVLHHLRFSIEFLRRQHLLGADGKPLNFAGMVTHLYYTENSALALHALLCSGDLQRLCEDVDEKPGTTCLQLMLIMAHIFGRLPGTKNVKRLPGLPDDIRATLKKENQDVVEVYTAYMQSYAQEHLTTPDDRMPLSSNQYGGSLPFPLSSPPVTIRSSFEALSGHGDTFSSPGELASTARDGLFIESAVVPEFPIDPPGETCNSYLYDFYNHGDTHALWKDNGIRKADVWFKLKDFSLVIATIEAGLMCFIRDGPGAYYDFTPEEEDETEVIKVEEGEGEKEGGPVLKVDDEVASSDPTLDVASDGGSATLGSDAEGSDADDLENMASSATSKSFVKVWKAFRLLKADFNAKFEAMWA</sequence>
<protein>
    <submittedName>
        <fullName evidence="1">P-loop containing nucleoside triphosphate hydrolase protein</fullName>
    </submittedName>
</protein>
<dbReference type="EMBL" id="ML208271">
    <property type="protein sequence ID" value="TFK74040.1"/>
    <property type="molecule type" value="Genomic_DNA"/>
</dbReference>
<evidence type="ECO:0000313" key="2">
    <source>
        <dbReference type="Proteomes" id="UP000308600"/>
    </source>
</evidence>
<proteinExistence type="predicted"/>